<keyword evidence="1" id="KW-0472">Membrane</keyword>
<keyword evidence="3" id="KW-1185">Reference proteome</keyword>
<keyword evidence="1" id="KW-0812">Transmembrane</keyword>
<name>A0A1K1QFD2_9PSEU</name>
<dbReference type="AlphaFoldDB" id="A0A1K1QFD2"/>
<feature type="transmembrane region" description="Helical" evidence="1">
    <location>
        <begin position="40"/>
        <end position="59"/>
    </location>
</feature>
<proteinExistence type="predicted"/>
<dbReference type="Proteomes" id="UP000182740">
    <property type="component" value="Unassembled WGS sequence"/>
</dbReference>
<accession>A0A1K1QFD2</accession>
<sequence>MRFVETWRVIATVLLAAAGLPMVLVVMAKVRDRTQSSGQVAVGGVITFTLLVVLGVLTLTVLPGLVAWVLVAAVAAAVSVMLLAS</sequence>
<evidence type="ECO:0000313" key="3">
    <source>
        <dbReference type="Proteomes" id="UP000182740"/>
    </source>
</evidence>
<feature type="transmembrane region" description="Helical" evidence="1">
    <location>
        <begin position="65"/>
        <end position="84"/>
    </location>
</feature>
<organism evidence="2 3">
    <name type="scientific">Amycolatopsis australiensis</name>
    <dbReference type="NCBI Taxonomy" id="546364"/>
    <lineage>
        <taxon>Bacteria</taxon>
        <taxon>Bacillati</taxon>
        <taxon>Actinomycetota</taxon>
        <taxon>Actinomycetes</taxon>
        <taxon>Pseudonocardiales</taxon>
        <taxon>Pseudonocardiaceae</taxon>
        <taxon>Amycolatopsis</taxon>
    </lineage>
</organism>
<reference evidence="3" key="1">
    <citation type="submission" date="2016-11" db="EMBL/GenBank/DDBJ databases">
        <authorList>
            <person name="Varghese N."/>
            <person name="Submissions S."/>
        </authorList>
    </citation>
    <scope>NUCLEOTIDE SEQUENCE [LARGE SCALE GENOMIC DNA]</scope>
    <source>
        <strain evidence="3">DSM 44671</strain>
    </source>
</reference>
<feature type="transmembrane region" description="Helical" evidence="1">
    <location>
        <begin position="6"/>
        <end position="28"/>
    </location>
</feature>
<keyword evidence="1" id="KW-1133">Transmembrane helix</keyword>
<evidence type="ECO:0000256" key="1">
    <source>
        <dbReference type="SAM" id="Phobius"/>
    </source>
</evidence>
<protein>
    <submittedName>
        <fullName evidence="2">Uncharacterized protein</fullName>
    </submittedName>
</protein>
<gene>
    <name evidence="2" type="ORF">SAMN04489730_1737</name>
</gene>
<evidence type="ECO:0000313" key="2">
    <source>
        <dbReference type="EMBL" id="SFW58634.1"/>
    </source>
</evidence>
<dbReference type="EMBL" id="FPJG01000006">
    <property type="protein sequence ID" value="SFW58634.1"/>
    <property type="molecule type" value="Genomic_DNA"/>
</dbReference>
<dbReference type="STRING" id="546364.SAMN04489730_1737"/>